<evidence type="ECO:0000256" key="5">
    <source>
        <dbReference type="ARBA" id="ARBA00023004"/>
    </source>
</evidence>
<evidence type="ECO:0000313" key="11">
    <source>
        <dbReference type="Proteomes" id="UP000006380"/>
    </source>
</evidence>
<feature type="region of interest" description="Disordered" evidence="7">
    <location>
        <begin position="33"/>
        <end position="54"/>
    </location>
</feature>
<keyword evidence="5 6" id="KW-0408">Iron</keyword>
<evidence type="ECO:0000259" key="9">
    <source>
        <dbReference type="PROSITE" id="PS51007"/>
    </source>
</evidence>
<dbReference type="PANTHER" id="PTHR33751:SF9">
    <property type="entry name" value="CYTOCHROME C4"/>
    <property type="match status" value="1"/>
</dbReference>
<dbReference type="GO" id="GO:0046872">
    <property type="term" value="F:metal ion binding"/>
    <property type="evidence" value="ECO:0007669"/>
    <property type="project" value="UniProtKB-KW"/>
</dbReference>
<keyword evidence="8" id="KW-1133">Transmembrane helix</keyword>
<dbReference type="AlphaFoldDB" id="A7H0R6"/>
<gene>
    <name evidence="10" type="primary">nosC2</name>
    <name evidence="10" type="ORF">CCV52592_0669</name>
</gene>
<dbReference type="GO" id="GO:0009055">
    <property type="term" value="F:electron transfer activity"/>
    <property type="evidence" value="ECO:0007669"/>
    <property type="project" value="InterPro"/>
</dbReference>
<proteinExistence type="predicted"/>
<dbReference type="OrthoDB" id="5359603at2"/>
<sequence>MNIGKIVTILIAIGVCALMVMMLMFQTPSKKGGEAKAQSASQNNATQVSNQAQSTTIENFASSEELQKIKELAGSVQNKAAEGTSKLYLTSCAPCHGADGRGVMAPNIAGMDKEQLIKKLQDYKAGKVENSLMKGLLANTSDADIALLADEISKFKK</sequence>
<keyword evidence="2 6" id="KW-0349">Heme</keyword>
<evidence type="ECO:0000256" key="6">
    <source>
        <dbReference type="PROSITE-ProRule" id="PRU00433"/>
    </source>
</evidence>
<keyword evidence="11" id="KW-1185">Reference proteome</keyword>
<dbReference type="InterPro" id="IPR050597">
    <property type="entry name" value="Cytochrome_c_Oxidase_Subunit"/>
</dbReference>
<evidence type="ECO:0000256" key="8">
    <source>
        <dbReference type="SAM" id="Phobius"/>
    </source>
</evidence>
<dbReference type="RefSeq" id="WP_009649483.1">
    <property type="nucleotide sequence ID" value="NC_009715.2"/>
</dbReference>
<dbReference type="Proteomes" id="UP000006380">
    <property type="component" value="Chromosome"/>
</dbReference>
<dbReference type="InterPro" id="IPR009056">
    <property type="entry name" value="Cyt_c-like_dom"/>
</dbReference>
<keyword evidence="4" id="KW-0249">Electron transport</keyword>
<evidence type="ECO:0000256" key="2">
    <source>
        <dbReference type="ARBA" id="ARBA00022617"/>
    </source>
</evidence>
<evidence type="ECO:0000256" key="3">
    <source>
        <dbReference type="ARBA" id="ARBA00022723"/>
    </source>
</evidence>
<evidence type="ECO:0000256" key="4">
    <source>
        <dbReference type="ARBA" id="ARBA00022982"/>
    </source>
</evidence>
<protein>
    <submittedName>
        <fullName evidence="10">Monoheme c-type cytochrome</fullName>
    </submittedName>
</protein>
<dbReference type="Pfam" id="PF00034">
    <property type="entry name" value="Cytochrom_C"/>
    <property type="match status" value="1"/>
</dbReference>
<keyword evidence="1" id="KW-0813">Transport</keyword>
<dbReference type="STRING" id="360105.CCV52592_0669"/>
<feature type="transmembrane region" description="Helical" evidence="8">
    <location>
        <begin position="6"/>
        <end position="25"/>
    </location>
</feature>
<reference evidence="10" key="1">
    <citation type="submission" date="2016-07" db="EMBL/GenBank/DDBJ databases">
        <title>Comparative genomics of the Campylobacter concisus group.</title>
        <authorList>
            <person name="Miller W.G."/>
            <person name="Yee E."/>
            <person name="Chapman M.H."/>
            <person name="Huynh S."/>
            <person name="Bono J.L."/>
            <person name="On S.L.W."/>
            <person name="StLeger J."/>
            <person name="Foster G."/>
            <person name="Parker C.T."/>
        </authorList>
    </citation>
    <scope>NUCLEOTIDE SEQUENCE</scope>
    <source>
        <strain evidence="10">525.92</strain>
    </source>
</reference>
<keyword evidence="8" id="KW-0812">Transmembrane</keyword>
<dbReference type="GO" id="GO:0020037">
    <property type="term" value="F:heme binding"/>
    <property type="evidence" value="ECO:0007669"/>
    <property type="project" value="InterPro"/>
</dbReference>
<dbReference type="EMBL" id="CP000767">
    <property type="protein sequence ID" value="EAU01422.1"/>
    <property type="molecule type" value="Genomic_DNA"/>
</dbReference>
<dbReference type="KEGG" id="ccv:CCV52592_0669"/>
<keyword evidence="8" id="KW-0472">Membrane</keyword>
<dbReference type="PROSITE" id="PS51007">
    <property type="entry name" value="CYTC"/>
    <property type="match status" value="1"/>
</dbReference>
<name>A7H0R6_CAMC5</name>
<accession>A7H0R6</accession>
<evidence type="ECO:0000256" key="7">
    <source>
        <dbReference type="SAM" id="MobiDB-lite"/>
    </source>
</evidence>
<dbReference type="HOGENOM" id="CLU_129904_0_0_7"/>
<evidence type="ECO:0000313" key="10">
    <source>
        <dbReference type="EMBL" id="EAU01422.1"/>
    </source>
</evidence>
<dbReference type="Gene3D" id="1.10.760.10">
    <property type="entry name" value="Cytochrome c-like domain"/>
    <property type="match status" value="1"/>
</dbReference>
<dbReference type="PANTHER" id="PTHR33751">
    <property type="entry name" value="CBB3-TYPE CYTOCHROME C OXIDASE SUBUNIT FIXP"/>
    <property type="match status" value="1"/>
</dbReference>
<evidence type="ECO:0000256" key="1">
    <source>
        <dbReference type="ARBA" id="ARBA00022448"/>
    </source>
</evidence>
<dbReference type="InterPro" id="IPR036909">
    <property type="entry name" value="Cyt_c-like_dom_sf"/>
</dbReference>
<feature type="compositionally biased region" description="Polar residues" evidence="7">
    <location>
        <begin position="38"/>
        <end position="54"/>
    </location>
</feature>
<organism evidence="10 11">
    <name type="scientific">Campylobacter curvus (strain 525.92)</name>
    <dbReference type="NCBI Taxonomy" id="360105"/>
    <lineage>
        <taxon>Bacteria</taxon>
        <taxon>Pseudomonadati</taxon>
        <taxon>Campylobacterota</taxon>
        <taxon>Epsilonproteobacteria</taxon>
        <taxon>Campylobacterales</taxon>
        <taxon>Campylobacteraceae</taxon>
        <taxon>Campylobacter</taxon>
    </lineage>
</organism>
<feature type="domain" description="Cytochrome c" evidence="9">
    <location>
        <begin position="78"/>
        <end position="156"/>
    </location>
</feature>
<dbReference type="SUPFAM" id="SSF46626">
    <property type="entry name" value="Cytochrome c"/>
    <property type="match status" value="1"/>
</dbReference>
<keyword evidence="3 6" id="KW-0479">Metal-binding</keyword>